<organism evidence="1 2">
    <name type="scientific">Cytospora mali</name>
    <name type="common">Apple Valsa canker fungus</name>
    <name type="synonym">Valsa mali</name>
    <dbReference type="NCBI Taxonomy" id="578113"/>
    <lineage>
        <taxon>Eukaryota</taxon>
        <taxon>Fungi</taxon>
        <taxon>Dikarya</taxon>
        <taxon>Ascomycota</taxon>
        <taxon>Pezizomycotina</taxon>
        <taxon>Sordariomycetes</taxon>
        <taxon>Sordariomycetidae</taxon>
        <taxon>Diaporthales</taxon>
        <taxon>Cytosporaceae</taxon>
        <taxon>Cytospora</taxon>
    </lineage>
</organism>
<sequence>MENTSKLENLPRETLQQIARYLHDTHQPSLYSFRLVNKTCYTATFPAVFRELHLDVRDGEALQGDVDALVKVLSRTGSARYVRSLSIKGYLRLDTGEETGADMSYDRERAIYWYKLMGFDEVLGDEEPLLHGWHCNRGPVEVTAEEDRAWAPVVHFVRALPHLTTLVYDCRNQFPPSLLDVLHSHHPQCRLHHLTFRLRSLRWDTPDRHEMAIATSPCLHRAEVRHAWRDSHGEDDFNEEAMLELVAGLAPNLKHLRMVYVVPILYSRVRRAPRAPWRGLPGFVPGRAAGSLTSLALVGDAIFSPDLFQTWSKHTRFHSLRHLTIGGGFDCHRGLNDEAMSWIAENGSFPCLRTLRVRIERDDEIVERPDYAKKTIAFFWVFKPLEELSVTGSLEPEILDSILARHGCALRTLRLCPSENPFAQVRPHIPMILRQEHVEQIQAQCPLLQNLAVPVKRTKSDSLEADMYKSFGKLERLHSLDLTLDCSDWRVMRDSTLADDPSFDEDDCRLFAGETNAHLKKGHIREAFMNCAVDEALARSIGETIYRAKIGTPLRSLKLYTTGGCNFGHTTTHWDTNDFVEHLSRSWLIRRSVRDDDDNNILVVELGRQARETRDKMLTEIYARRSETFHDCSAVHVFRRVWPPKEGSKDWRDDWASLRLQTY</sequence>
<dbReference type="AlphaFoldDB" id="A0A194VJS6"/>
<keyword evidence="2" id="KW-1185">Reference proteome</keyword>
<dbReference type="Gene3D" id="3.80.10.10">
    <property type="entry name" value="Ribonuclease Inhibitor"/>
    <property type="match status" value="1"/>
</dbReference>
<protein>
    <submittedName>
        <fullName evidence="1">Uncharacterized protein</fullName>
    </submittedName>
</protein>
<evidence type="ECO:0000313" key="1">
    <source>
        <dbReference type="EMBL" id="KUI64389.1"/>
    </source>
</evidence>
<dbReference type="OrthoDB" id="3945550at2759"/>
<dbReference type="Proteomes" id="UP000078559">
    <property type="component" value="Unassembled WGS sequence"/>
</dbReference>
<dbReference type="InterPro" id="IPR032675">
    <property type="entry name" value="LRR_dom_sf"/>
</dbReference>
<gene>
    <name evidence="1" type="ORF">VM1G_11188</name>
</gene>
<proteinExistence type="predicted"/>
<reference evidence="1" key="1">
    <citation type="submission" date="2014-12" db="EMBL/GenBank/DDBJ databases">
        <title>Genome Sequence of Valsa Canker Pathogens Uncovers a Specific Adaption of Colonization on Woody Bark.</title>
        <authorList>
            <person name="Yin Z."/>
            <person name="Liu H."/>
            <person name="Gao X."/>
            <person name="Li Z."/>
            <person name="Song N."/>
            <person name="Ke X."/>
            <person name="Dai Q."/>
            <person name="Wu Y."/>
            <person name="Sun Y."/>
            <person name="Xu J.-R."/>
            <person name="Kang Z.K."/>
            <person name="Wang L."/>
            <person name="Huang L."/>
        </authorList>
    </citation>
    <scope>NUCLEOTIDE SEQUENCE [LARGE SCALE GENOMIC DNA]</scope>
    <source>
        <strain evidence="1">03-8</strain>
    </source>
</reference>
<accession>A0A194VJS6</accession>
<name>A0A194VJS6_CYTMA</name>
<evidence type="ECO:0000313" key="2">
    <source>
        <dbReference type="Proteomes" id="UP000078559"/>
    </source>
</evidence>
<dbReference type="EMBL" id="KN796135">
    <property type="protein sequence ID" value="KUI64389.1"/>
    <property type="molecule type" value="Genomic_DNA"/>
</dbReference>